<dbReference type="GO" id="GO:0006534">
    <property type="term" value="P:cysteine metabolic process"/>
    <property type="evidence" value="ECO:0007669"/>
    <property type="project" value="InterPro"/>
</dbReference>
<feature type="domain" description="Aminotransferase class V" evidence="7">
    <location>
        <begin position="2"/>
        <end position="369"/>
    </location>
</feature>
<dbReference type="PANTHER" id="PTHR43586">
    <property type="entry name" value="CYSTEINE DESULFURASE"/>
    <property type="match status" value="1"/>
</dbReference>
<dbReference type="EMBL" id="FQZP01000004">
    <property type="protein sequence ID" value="SHI55641.1"/>
    <property type="molecule type" value="Genomic_DNA"/>
</dbReference>
<keyword evidence="5" id="KW-0663">Pyridoxal phosphate</keyword>
<reference evidence="8 9" key="1">
    <citation type="submission" date="2016-11" db="EMBL/GenBank/DDBJ databases">
        <authorList>
            <person name="Varghese N."/>
            <person name="Submissions S."/>
        </authorList>
    </citation>
    <scope>NUCLEOTIDE SEQUENCE [LARGE SCALE GENOMIC DNA]</scope>
    <source>
        <strain evidence="8 9">DSM 19027</strain>
    </source>
</reference>
<evidence type="ECO:0000256" key="2">
    <source>
        <dbReference type="ARBA" id="ARBA00010447"/>
    </source>
</evidence>
<dbReference type="InterPro" id="IPR015424">
    <property type="entry name" value="PyrdxlP-dep_Trfase"/>
</dbReference>
<evidence type="ECO:0000256" key="1">
    <source>
        <dbReference type="ARBA" id="ARBA00001933"/>
    </source>
</evidence>
<dbReference type="InterPro" id="IPR010969">
    <property type="entry name" value="Cys_dSase-rel_unknwn_funct"/>
</dbReference>
<dbReference type="CDD" id="cd06453">
    <property type="entry name" value="SufS_like"/>
    <property type="match status" value="1"/>
</dbReference>
<dbReference type="GO" id="GO:0030170">
    <property type="term" value="F:pyridoxal phosphate binding"/>
    <property type="evidence" value="ECO:0007669"/>
    <property type="project" value="InterPro"/>
</dbReference>
<dbReference type="Gene3D" id="3.40.640.10">
    <property type="entry name" value="Type I PLP-dependent aspartate aminotransferase-like (Major domain)"/>
    <property type="match status" value="1"/>
</dbReference>
<dbReference type="NCBIfam" id="TIGR01977">
    <property type="entry name" value="am_tr_V_EF2568"/>
    <property type="match status" value="1"/>
</dbReference>
<evidence type="ECO:0000256" key="6">
    <source>
        <dbReference type="ARBA" id="ARBA00050776"/>
    </source>
</evidence>
<dbReference type="SUPFAM" id="SSF53383">
    <property type="entry name" value="PLP-dependent transferases"/>
    <property type="match status" value="1"/>
</dbReference>
<dbReference type="InterPro" id="IPR010970">
    <property type="entry name" value="Cys_dSase_SufS"/>
</dbReference>
<evidence type="ECO:0000256" key="3">
    <source>
        <dbReference type="ARBA" id="ARBA00012239"/>
    </source>
</evidence>
<proteinExistence type="inferred from homology"/>
<dbReference type="RefSeq" id="WP_149677710.1">
    <property type="nucleotide sequence ID" value="NZ_DAONMB010000049.1"/>
</dbReference>
<dbReference type="Proteomes" id="UP000324781">
    <property type="component" value="Unassembled WGS sequence"/>
</dbReference>
<dbReference type="InterPro" id="IPR000192">
    <property type="entry name" value="Aminotrans_V_dom"/>
</dbReference>
<dbReference type="PIRSF" id="PIRSF005572">
    <property type="entry name" value="NifS"/>
    <property type="match status" value="1"/>
</dbReference>
<dbReference type="PANTHER" id="PTHR43586:SF4">
    <property type="entry name" value="ISOPENICILLIN N EPIMERASE"/>
    <property type="match status" value="1"/>
</dbReference>
<dbReference type="InterPro" id="IPR015421">
    <property type="entry name" value="PyrdxlP-dep_Trfase_major"/>
</dbReference>
<dbReference type="InterPro" id="IPR015422">
    <property type="entry name" value="PyrdxlP-dep_Trfase_small"/>
</dbReference>
<dbReference type="Pfam" id="PF00266">
    <property type="entry name" value="Aminotran_5"/>
    <property type="match status" value="1"/>
</dbReference>
<dbReference type="GO" id="GO:0031071">
    <property type="term" value="F:cysteine desulfurase activity"/>
    <property type="evidence" value="ECO:0007669"/>
    <property type="project" value="UniProtKB-EC"/>
</dbReference>
<comment type="catalytic activity">
    <reaction evidence="6">
        <text>(sulfur carrier)-H + L-cysteine = (sulfur carrier)-SH + L-alanine</text>
        <dbReference type="Rhea" id="RHEA:43892"/>
        <dbReference type="Rhea" id="RHEA-COMP:14737"/>
        <dbReference type="Rhea" id="RHEA-COMP:14739"/>
        <dbReference type="ChEBI" id="CHEBI:29917"/>
        <dbReference type="ChEBI" id="CHEBI:35235"/>
        <dbReference type="ChEBI" id="CHEBI:57972"/>
        <dbReference type="ChEBI" id="CHEBI:64428"/>
        <dbReference type="EC" id="2.8.1.7"/>
    </reaction>
</comment>
<evidence type="ECO:0000259" key="7">
    <source>
        <dbReference type="Pfam" id="PF00266"/>
    </source>
</evidence>
<evidence type="ECO:0000313" key="9">
    <source>
        <dbReference type="Proteomes" id="UP000324781"/>
    </source>
</evidence>
<evidence type="ECO:0000256" key="4">
    <source>
        <dbReference type="ARBA" id="ARBA00022679"/>
    </source>
</evidence>
<organism evidence="8 9">
    <name type="scientific">Thermoclostridium caenicola</name>
    <dbReference type="NCBI Taxonomy" id="659425"/>
    <lineage>
        <taxon>Bacteria</taxon>
        <taxon>Bacillati</taxon>
        <taxon>Bacillota</taxon>
        <taxon>Clostridia</taxon>
        <taxon>Eubacteriales</taxon>
        <taxon>Oscillospiraceae</taxon>
        <taxon>Thermoclostridium</taxon>
    </lineage>
</organism>
<sequence length="381" mass="40839">MVYLDNAATTWPKPESVYSAVYRFMQSSCANPGRSAHKMARVSSSTVMKTREALAALFNIQNPLDIAFTGNATQALNMAIQGVLREGDHVVTTAMEHNSVLRPLCHLKRSGLIDYTVVMPYDSCGHISPSAIADAIRSNTRLIVMSSASNVTGTILPYEEVGRFASEKGILFLVDAAQGAGVLDFDVQAMHISLLAFPGHKGLMGPQGTGGLYVAPGVEIRPILFGGTGSRSFETIHPDFMPDMLEAGTVNAPGIAGLGAGLQWLSKVGPENIRKKKKLLLEAFFDAIGRVPSVRIYSERDAAMNSGIVSFIIEGMDSSDIGKQLDTKYGIAVRSGFHCAPLAHEALGTMKTGLVRISPGFFNTVEEMEYAARAIRAIARG</sequence>
<keyword evidence="9" id="KW-1185">Reference proteome</keyword>
<dbReference type="EC" id="2.8.1.7" evidence="3"/>
<dbReference type="Gene3D" id="3.90.1150.10">
    <property type="entry name" value="Aspartate Aminotransferase, domain 1"/>
    <property type="match status" value="1"/>
</dbReference>
<comment type="cofactor">
    <cofactor evidence="1">
        <name>pyridoxal 5'-phosphate</name>
        <dbReference type="ChEBI" id="CHEBI:597326"/>
    </cofactor>
</comment>
<name>A0A1M6C4B5_9FIRM</name>
<comment type="similarity">
    <text evidence="2">Belongs to the class-V pyridoxal-phosphate-dependent aminotransferase family. Csd subfamily.</text>
</comment>
<dbReference type="AlphaFoldDB" id="A0A1M6C4B5"/>
<dbReference type="OrthoDB" id="9804366at2"/>
<evidence type="ECO:0000313" key="8">
    <source>
        <dbReference type="EMBL" id="SHI55641.1"/>
    </source>
</evidence>
<protein>
    <recommendedName>
        <fullName evidence="3">cysteine desulfurase</fullName>
        <ecNumber evidence="3">2.8.1.7</ecNumber>
    </recommendedName>
</protein>
<dbReference type="InterPro" id="IPR016454">
    <property type="entry name" value="Cysteine_dSase"/>
</dbReference>
<accession>A0A1M6C4B5</accession>
<evidence type="ECO:0000256" key="5">
    <source>
        <dbReference type="ARBA" id="ARBA00022898"/>
    </source>
</evidence>
<gene>
    <name evidence="8" type="ORF">SAMN05444373_100437</name>
</gene>
<keyword evidence="4" id="KW-0808">Transferase</keyword>